<dbReference type="InterPro" id="IPR043502">
    <property type="entry name" value="DNA/RNA_pol_sf"/>
</dbReference>
<dbReference type="PROSITE" id="PS50878">
    <property type="entry name" value="RT_POL"/>
    <property type="match status" value="1"/>
</dbReference>
<evidence type="ECO:0000256" key="2">
    <source>
        <dbReference type="SAM" id="MobiDB-lite"/>
    </source>
</evidence>
<accession>A0A6S7KFE5</accession>
<evidence type="ECO:0000256" key="1">
    <source>
        <dbReference type="SAM" id="Coils"/>
    </source>
</evidence>
<name>A0A6S7KFE5_PARCT</name>
<feature type="compositionally biased region" description="Basic and acidic residues" evidence="2">
    <location>
        <begin position="107"/>
        <end position="119"/>
    </location>
</feature>
<dbReference type="PANTHER" id="PTHR47510:SF3">
    <property type="entry name" value="ENDO_EXONUCLEASE_PHOSPHATASE DOMAIN-CONTAINING PROTEIN"/>
    <property type="match status" value="1"/>
</dbReference>
<proteinExistence type="predicted"/>
<dbReference type="OrthoDB" id="411378at2759"/>
<feature type="compositionally biased region" description="Basic and acidic residues" evidence="2">
    <location>
        <begin position="129"/>
        <end position="138"/>
    </location>
</feature>
<feature type="region of interest" description="Disordered" evidence="2">
    <location>
        <begin position="61"/>
        <end position="162"/>
    </location>
</feature>
<dbReference type="EMBL" id="CACRXK020010350">
    <property type="protein sequence ID" value="CAB4019208.1"/>
    <property type="molecule type" value="Genomic_DNA"/>
</dbReference>
<feature type="coiled-coil region" evidence="1">
    <location>
        <begin position="5"/>
        <end position="53"/>
    </location>
</feature>
<organism evidence="3 4">
    <name type="scientific">Paramuricea clavata</name>
    <name type="common">Red gorgonian</name>
    <name type="synonym">Violescent sea-whip</name>
    <dbReference type="NCBI Taxonomy" id="317549"/>
    <lineage>
        <taxon>Eukaryota</taxon>
        <taxon>Metazoa</taxon>
        <taxon>Cnidaria</taxon>
        <taxon>Anthozoa</taxon>
        <taxon>Octocorallia</taxon>
        <taxon>Malacalcyonacea</taxon>
        <taxon>Plexauridae</taxon>
        <taxon>Paramuricea</taxon>
    </lineage>
</organism>
<dbReference type="Proteomes" id="UP001152795">
    <property type="component" value="Unassembled WGS sequence"/>
</dbReference>
<keyword evidence="4" id="KW-1185">Reference proteome</keyword>
<keyword evidence="1" id="KW-0175">Coiled coil</keyword>
<evidence type="ECO:0000313" key="3">
    <source>
        <dbReference type="EMBL" id="CAB4019208.1"/>
    </source>
</evidence>
<feature type="compositionally biased region" description="Low complexity" evidence="2">
    <location>
        <begin position="150"/>
        <end position="162"/>
    </location>
</feature>
<reference evidence="3" key="1">
    <citation type="submission" date="2020-04" db="EMBL/GenBank/DDBJ databases">
        <authorList>
            <person name="Alioto T."/>
            <person name="Alioto T."/>
            <person name="Gomez Garrido J."/>
        </authorList>
    </citation>
    <scope>NUCLEOTIDE SEQUENCE</scope>
    <source>
        <strain evidence="3">A484AB</strain>
    </source>
</reference>
<dbReference type="PANTHER" id="PTHR47510">
    <property type="entry name" value="REVERSE TRANSCRIPTASE DOMAIN-CONTAINING PROTEIN"/>
    <property type="match status" value="1"/>
</dbReference>
<dbReference type="Pfam" id="PF00078">
    <property type="entry name" value="RVT_1"/>
    <property type="match status" value="1"/>
</dbReference>
<protein>
    <submittedName>
        <fullName evidence="3">Uncharacterized protein</fullName>
    </submittedName>
</protein>
<dbReference type="SUPFAM" id="SSF56672">
    <property type="entry name" value="DNA/RNA polymerases"/>
    <property type="match status" value="1"/>
</dbReference>
<dbReference type="CDD" id="cd01650">
    <property type="entry name" value="RT_nLTR_like"/>
    <property type="match status" value="1"/>
</dbReference>
<comment type="caution">
    <text evidence="3">The sequence shown here is derived from an EMBL/GenBank/DDBJ whole genome shotgun (WGS) entry which is preliminary data.</text>
</comment>
<sequence>MFTTVVKKLEELDNIEADMKEIKKSLDYAHAEIEDLKNENNLMKLDQAKAAERIGNLERYNKNKPTEGMQKPALIDLTQPKQLGSEPRSTKAMKKFSLVDLTQQNRPRGESRSQRDNEAKGSFPNNSTDLHRNWEKNTSKSSLGTAAYKTPTSSDSSGDFSETSSDIHKTIQYYNGNLLLPIYSMENKILSPVEVINVLFNIDDDVKCDDLGSWKNQSYNKFLLTKQKNDWVLVDKKIVGEFPENEIVSIKRHYFTLQGDENNEDFKRRIDTVIRGIEHPIRQHSHGNAKTSQQYVRTWSSTKSLVQNNCTQAKLREVQYKTISEGLGGIEGCVSVRQVPRNRQQVKDFSRNILKENERKNLSRQGGTDDPWYRLLSECKGQASKPSTAFIRDVTTQLLTLVNLMLHQLRNSISYLKTGETEAIHLLSALSFYIFGRKIGSVQENGLIDAENQEKFDIMLVNSKEKWLTSHPNGLSFYEWFCDHKRQEFVTSAISPVRQRAGLGCPPERFTTNRSEQINRLIQDFTRSETNERKKIVKVATRADVTLDWCLTNSKVDNIYESIQLPPIGTSDHYTILMKAQPSPSKPDNSHIWKRDLRDSRIRPFGRYITTFDWSPILDIHDCDTKYKKFNDTMTVMIEKFFPLERIKVRKCDKPWMTSSIKSAIGRRQKALHESGKNSDIYKYWRNRVQSCIKVARKIYYMRWWKEVKAIGGLSSKNSWYSQLFSDDVRNCEELAENFNNFLTALTSHFDPLTLDEIQEGLEVPNHYLVDAQQIYMKLSKIKTTKSPGPDMFPNKILKTFAFELAPVISDIFNSSMTQGTFPKALKRSIVVPVPKVSPPKSIEDDLRPISLTSQIAKVMEDCTLDNFFPEVVNKLDTKQFALPKKSTTHALVYLLHSILVALERGFCTARLFFADFKKGFDLVDHNVIIKELTLLGTHPSIIRWIKAFLCDREQCVRVGTSMSSWKKTNGGLPQGTKLGPLLFAVLINSLLKNWPSRIKFVDDTSALEIIPRFSSSLMPLVVNEISDYALERGMELNYKKCKQMLINFLKYKGSDNENPIYVAGKPVETVSSFKLLGVWISNDLSWNTHVDMVLKKANSRLYALRLLKKAGLQASDIVQIYISFIRSRIEYASPVWSSIPKSLSDILESVQKRALRIAYPDLLYDEALEISNLQYPSTRRDISCKKFVESLRRDVSPYNPLTQIMEIRPGVKTHDYDLRNDRTAEQPLWSETTERKQPLILTSISQPSVSSATGPLTYRPNPMLEQQIPSVSPAMARQSVSSFVPASSLQPRAAVGHATDYHPPPSNASNNYCQRVAFPSPNIGEFHIYLMQFCPSHTSKCFGCGNPLKANNAPELPPNDLVIVSKMLGEWSYQGTSQSKMANVYFHCNQSCVARKQSGFQGLTCSIPQQIKPHLLEVHAAYLREHLGI</sequence>
<dbReference type="InterPro" id="IPR000477">
    <property type="entry name" value="RT_dom"/>
</dbReference>
<evidence type="ECO:0000313" key="4">
    <source>
        <dbReference type="Proteomes" id="UP001152795"/>
    </source>
</evidence>
<gene>
    <name evidence="3" type="ORF">PACLA_8A019613</name>
</gene>